<dbReference type="Proteomes" id="UP000019150">
    <property type="component" value="Chromosome"/>
</dbReference>
<keyword evidence="3" id="KW-1185">Reference proteome</keyword>
<reference evidence="2 3" key="1">
    <citation type="journal article" date="2014" name="Appl. Environ. Microbiol.">
        <title>Insights into the Microbial Degradation of Rubber and Gutta-Percha by Analysis of the Complete Genome of Nocardia nova SH22a.</title>
        <authorList>
            <person name="Luo Q."/>
            <person name="Hiessl S."/>
            <person name="Poehlein A."/>
            <person name="Daniel R."/>
            <person name="Steinbuchel A."/>
        </authorList>
    </citation>
    <scope>NUCLEOTIDE SEQUENCE [LARGE SCALE GENOMIC DNA]</scope>
    <source>
        <strain evidence="2">SH22a</strain>
    </source>
</reference>
<accession>W5TKD2</accession>
<evidence type="ECO:0000313" key="3">
    <source>
        <dbReference type="Proteomes" id="UP000019150"/>
    </source>
</evidence>
<dbReference type="InterPro" id="IPR035986">
    <property type="entry name" value="PKD_dom_sf"/>
</dbReference>
<dbReference type="AlphaFoldDB" id="W5TKD2"/>
<feature type="domain" description="PKD" evidence="1">
    <location>
        <begin position="580"/>
        <end position="655"/>
    </location>
</feature>
<sequence length="678" mass="73842">MSAITSLVGDYPDFPIKEAGLGTAYVDKDDRQDGERSVRVVHGGFRDSETRFQFYFPESGRPGRMIQYLEGGHGGHESLIGASEATSWLLDFAFDEVDAYLVESNQGHFPGPDAGFADELQSFGASAESARFSWHLAEILFGARPQYSYVFGVSGGGARTMSCIEYRPDVWDGAAPHLAPSGGHRGSFWAAAYFWLTCRHRIQEISDALAPGGSGDPFSLLTIEEGEGLECALRHGLPGGAVNQVWPIRPWLWGLATDAQRDPYYHDFWYKRGYVGHDAPERLAAHVERYDARITSVLGADETNTTMGTRFATAGAVSAERTAVTLDRVPADTTRLYGAIVTIKSGAAAGRMLPITEVDGEFLSVSPESDREMWSGVRPGDEVSVDNSAFLALCHRWMHMLDLPDSGRFPDEWRGLSKWVVAGEPMYPQIPAPAVENGEPPGGQSGAFDGKVIHVNCVYDGLIWANAALAWRRKVERSLGNGIDAQYRMWWGEHMSHVEPSLLTLITPEKDGGTWDARLCRYDGLTEEALRSLIKWVEHGEAPLASTAFELSDEGEVFLPGAADRRGGPQPVVTVTADGEDRATVRVGEPVRLSGRAIQPPGAGSIIWTSWDFEGRGDRSAQTVPDGEPVQVTAEATHAFDHPGTYFVTFRAAGHSEGARGKGLGVENIARCRVVVTP</sequence>
<dbReference type="SUPFAM" id="SSF49299">
    <property type="entry name" value="PKD domain"/>
    <property type="match status" value="1"/>
</dbReference>
<evidence type="ECO:0000313" key="2">
    <source>
        <dbReference type="EMBL" id="AHH19825.1"/>
    </source>
</evidence>
<name>W5TKD2_9NOCA</name>
<dbReference type="Pfam" id="PF00801">
    <property type="entry name" value="PKD"/>
    <property type="match status" value="1"/>
</dbReference>
<dbReference type="GO" id="GO:0005975">
    <property type="term" value="P:carbohydrate metabolic process"/>
    <property type="evidence" value="ECO:0007669"/>
    <property type="project" value="UniProtKB-ARBA"/>
</dbReference>
<dbReference type="OrthoDB" id="906600at2"/>
<dbReference type="KEGG" id="nno:NONO_c50410"/>
<evidence type="ECO:0000259" key="1">
    <source>
        <dbReference type="Pfam" id="PF00801"/>
    </source>
</evidence>
<dbReference type="RefSeq" id="WP_148306948.1">
    <property type="nucleotide sequence ID" value="NZ_CP006850.1"/>
</dbReference>
<proteinExistence type="predicted"/>
<gene>
    <name evidence="2" type="ORF">NONO_c50410</name>
</gene>
<dbReference type="InterPro" id="IPR013783">
    <property type="entry name" value="Ig-like_fold"/>
</dbReference>
<organism evidence="2 3">
    <name type="scientific">Nocardia nova SH22a</name>
    <dbReference type="NCBI Taxonomy" id="1415166"/>
    <lineage>
        <taxon>Bacteria</taxon>
        <taxon>Bacillati</taxon>
        <taxon>Actinomycetota</taxon>
        <taxon>Actinomycetes</taxon>
        <taxon>Mycobacteriales</taxon>
        <taxon>Nocardiaceae</taxon>
        <taxon>Nocardia</taxon>
    </lineage>
</organism>
<dbReference type="EMBL" id="CP006850">
    <property type="protein sequence ID" value="AHH19825.1"/>
    <property type="molecule type" value="Genomic_DNA"/>
</dbReference>
<dbReference type="InterPro" id="IPR000601">
    <property type="entry name" value="PKD_dom"/>
</dbReference>
<dbReference type="PATRIC" id="fig|1415166.3.peg.5199"/>
<protein>
    <submittedName>
        <fullName evidence="2">PKD domain-containing protein</fullName>
    </submittedName>
</protein>
<dbReference type="Gene3D" id="2.60.40.10">
    <property type="entry name" value="Immunoglobulins"/>
    <property type="match status" value="1"/>
</dbReference>
<dbReference type="eggNOG" id="COG3794">
    <property type="taxonomic scope" value="Bacteria"/>
</dbReference>
<dbReference type="HOGENOM" id="CLU_434023_0_0_11"/>
<dbReference type="STRING" id="1415166.NONO_c50410"/>
<dbReference type="CDD" id="cd00146">
    <property type="entry name" value="PKD"/>
    <property type="match status" value="1"/>
</dbReference>